<evidence type="ECO:0000313" key="2">
    <source>
        <dbReference type="EMBL" id="VDP26456.1"/>
    </source>
</evidence>
<gene>
    <name evidence="2" type="ORF">OFLC_LOCUS16047</name>
</gene>
<keyword evidence="3" id="KW-1185">Reference proteome</keyword>
<dbReference type="Proteomes" id="UP000267606">
    <property type="component" value="Unassembled WGS sequence"/>
</dbReference>
<evidence type="ECO:0000256" key="1">
    <source>
        <dbReference type="SAM" id="MobiDB-lite"/>
    </source>
</evidence>
<reference evidence="2 3" key="2">
    <citation type="submission" date="2018-11" db="EMBL/GenBank/DDBJ databases">
        <authorList>
            <consortium name="Pathogen Informatics"/>
        </authorList>
    </citation>
    <scope>NUCLEOTIDE SEQUENCE [LARGE SCALE GENOMIC DNA]</scope>
</reference>
<feature type="region of interest" description="Disordered" evidence="1">
    <location>
        <begin position="1"/>
        <end position="30"/>
    </location>
</feature>
<feature type="compositionally biased region" description="Acidic residues" evidence="1">
    <location>
        <begin position="17"/>
        <end position="26"/>
    </location>
</feature>
<evidence type="ECO:0000313" key="4">
    <source>
        <dbReference type="WBParaSite" id="OFLC_0001605901-mRNA-1"/>
    </source>
</evidence>
<reference evidence="4" key="1">
    <citation type="submission" date="2016-06" db="UniProtKB">
        <authorList>
            <consortium name="WormBaseParasite"/>
        </authorList>
    </citation>
    <scope>IDENTIFICATION</scope>
</reference>
<accession>A0A183I8I4</accession>
<evidence type="ECO:0000313" key="3">
    <source>
        <dbReference type="Proteomes" id="UP000267606"/>
    </source>
</evidence>
<dbReference type="AlphaFoldDB" id="A0A183I8I4"/>
<name>A0A183I8I4_9BILA</name>
<proteinExistence type="predicted"/>
<feature type="compositionally biased region" description="Basic and acidic residues" evidence="1">
    <location>
        <begin position="1"/>
        <end position="16"/>
    </location>
</feature>
<organism evidence="4">
    <name type="scientific">Onchocerca flexuosa</name>
    <dbReference type="NCBI Taxonomy" id="387005"/>
    <lineage>
        <taxon>Eukaryota</taxon>
        <taxon>Metazoa</taxon>
        <taxon>Ecdysozoa</taxon>
        <taxon>Nematoda</taxon>
        <taxon>Chromadorea</taxon>
        <taxon>Rhabditida</taxon>
        <taxon>Spirurina</taxon>
        <taxon>Spiruromorpha</taxon>
        <taxon>Filarioidea</taxon>
        <taxon>Onchocercidae</taxon>
        <taxon>Onchocerca</taxon>
    </lineage>
</organism>
<dbReference type="WBParaSite" id="OFLC_0001605901-mRNA-1">
    <property type="protein sequence ID" value="OFLC_0001605901-mRNA-1"/>
    <property type="gene ID" value="OFLC_0001605901"/>
</dbReference>
<dbReference type="EMBL" id="UZAJ01043765">
    <property type="protein sequence ID" value="VDP26456.1"/>
    <property type="molecule type" value="Genomic_DNA"/>
</dbReference>
<sequence length="56" mass="6794">MIQEKNEDVEENRNQNDDDGGQEEYEQALRDGYPIDLEFHHAVHQRNETCRAFFRR</sequence>
<protein>
    <submittedName>
        <fullName evidence="2 4">Uncharacterized protein</fullName>
    </submittedName>
</protein>